<keyword evidence="1" id="KW-1133">Transmembrane helix</keyword>
<protein>
    <submittedName>
        <fullName evidence="2">Uncharacterized protein</fullName>
    </submittedName>
</protein>
<dbReference type="Proteomes" id="UP000266177">
    <property type="component" value="Unassembled WGS sequence"/>
</dbReference>
<evidence type="ECO:0000313" key="2">
    <source>
        <dbReference type="EMBL" id="RJG22566.1"/>
    </source>
</evidence>
<gene>
    <name evidence="2" type="ORF">DQX05_16545</name>
</gene>
<proteinExistence type="predicted"/>
<sequence length="71" mass="8290">MESALVMSIHDDRIPSAIKLATIIVSQTGDGYGHLFYILLLACIHLFYNRMRVEWKIKNKTIEAEERRQIQ</sequence>
<evidence type="ECO:0000313" key="3">
    <source>
        <dbReference type="Proteomes" id="UP000266177"/>
    </source>
</evidence>
<reference evidence="2 3" key="1">
    <citation type="submission" date="2018-09" db="EMBL/GenBank/DDBJ databases">
        <title>Paenibacillus SK2017-BO5.</title>
        <authorList>
            <person name="Piskunova J.V."/>
            <person name="Dubiley S.A."/>
            <person name="Severinov K.V."/>
        </authorList>
    </citation>
    <scope>NUCLEOTIDE SEQUENCE [LARGE SCALE GENOMIC DNA]</scope>
    <source>
        <strain evidence="2 3">BO5</strain>
    </source>
</reference>
<keyword evidence="1" id="KW-0472">Membrane</keyword>
<dbReference type="AlphaFoldDB" id="A0A3A3GEV4"/>
<organism evidence="2 3">
    <name type="scientific">Paenibacillus thiaminolyticus</name>
    <name type="common">Bacillus thiaminolyticus</name>
    <dbReference type="NCBI Taxonomy" id="49283"/>
    <lineage>
        <taxon>Bacteria</taxon>
        <taxon>Bacillati</taxon>
        <taxon>Bacillota</taxon>
        <taxon>Bacilli</taxon>
        <taxon>Bacillales</taxon>
        <taxon>Paenibacillaceae</taxon>
        <taxon>Paenibacillus</taxon>
    </lineage>
</organism>
<keyword evidence="1" id="KW-0812">Transmembrane</keyword>
<name>A0A3A3GEV4_PANTH</name>
<dbReference type="EMBL" id="QYZD01000015">
    <property type="protein sequence ID" value="RJG22566.1"/>
    <property type="molecule type" value="Genomic_DNA"/>
</dbReference>
<feature type="transmembrane region" description="Helical" evidence="1">
    <location>
        <begin position="31"/>
        <end position="48"/>
    </location>
</feature>
<comment type="caution">
    <text evidence="2">The sequence shown here is derived from an EMBL/GenBank/DDBJ whole genome shotgun (WGS) entry which is preliminary data.</text>
</comment>
<accession>A0A3A3GEV4</accession>
<evidence type="ECO:0000256" key="1">
    <source>
        <dbReference type="SAM" id="Phobius"/>
    </source>
</evidence>